<dbReference type="SUPFAM" id="SSF81383">
    <property type="entry name" value="F-box domain"/>
    <property type="match status" value="1"/>
</dbReference>
<evidence type="ECO:0000313" key="4">
    <source>
        <dbReference type="Proteomes" id="UP000823388"/>
    </source>
</evidence>
<dbReference type="NCBIfam" id="TIGR01640">
    <property type="entry name" value="F_box_assoc_1"/>
    <property type="match status" value="1"/>
</dbReference>
<dbReference type="Pfam" id="PF00646">
    <property type="entry name" value="F-box"/>
    <property type="match status" value="1"/>
</dbReference>
<dbReference type="Pfam" id="PF08268">
    <property type="entry name" value="FBA_3"/>
    <property type="match status" value="2"/>
</dbReference>
<dbReference type="PANTHER" id="PTHR31672">
    <property type="entry name" value="BNACNNG10540D PROTEIN"/>
    <property type="match status" value="1"/>
</dbReference>
<evidence type="ECO:0000259" key="1">
    <source>
        <dbReference type="Pfam" id="PF00646"/>
    </source>
</evidence>
<feature type="domain" description="F-box associated beta-propeller type 3" evidence="2">
    <location>
        <begin position="24"/>
        <end position="223"/>
    </location>
</feature>
<dbReference type="PANTHER" id="PTHR31672:SF13">
    <property type="entry name" value="F-BOX PROTEIN CPR30-LIKE"/>
    <property type="match status" value="1"/>
</dbReference>
<evidence type="ECO:0000313" key="3">
    <source>
        <dbReference type="EMBL" id="KAG2548361.1"/>
    </source>
</evidence>
<evidence type="ECO:0008006" key="5">
    <source>
        <dbReference type="Google" id="ProtNLM"/>
    </source>
</evidence>
<dbReference type="CDD" id="cd09917">
    <property type="entry name" value="F-box_SF"/>
    <property type="match status" value="1"/>
</dbReference>
<keyword evidence="4" id="KW-1185">Reference proteome</keyword>
<proteinExistence type="predicted"/>
<dbReference type="InterPro" id="IPR017451">
    <property type="entry name" value="F-box-assoc_interact_dom"/>
</dbReference>
<feature type="domain" description="F-box" evidence="1">
    <location>
        <begin position="304"/>
        <end position="335"/>
    </location>
</feature>
<dbReference type="InterPro" id="IPR036047">
    <property type="entry name" value="F-box-like_dom_sf"/>
</dbReference>
<gene>
    <name evidence="3" type="ORF">PVAP13_9KG439085</name>
</gene>
<comment type="caution">
    <text evidence="3">The sequence shown here is derived from an EMBL/GenBank/DDBJ whole genome shotgun (WGS) entry which is preliminary data.</text>
</comment>
<dbReference type="Proteomes" id="UP000823388">
    <property type="component" value="Chromosome 9K"/>
</dbReference>
<reference evidence="3" key="1">
    <citation type="submission" date="2020-05" db="EMBL/GenBank/DDBJ databases">
        <title>WGS assembly of Panicum virgatum.</title>
        <authorList>
            <person name="Lovell J.T."/>
            <person name="Jenkins J."/>
            <person name="Shu S."/>
            <person name="Juenger T.E."/>
            <person name="Schmutz J."/>
        </authorList>
    </citation>
    <scope>NUCLEOTIDE SEQUENCE</scope>
    <source>
        <strain evidence="3">AP13</strain>
    </source>
</reference>
<dbReference type="InterPro" id="IPR001810">
    <property type="entry name" value="F-box_dom"/>
</dbReference>
<evidence type="ECO:0000259" key="2">
    <source>
        <dbReference type="Pfam" id="PF08268"/>
    </source>
</evidence>
<sequence>MPGGQVEKLPCAAGVLPEGVLVIPATRPLHGLVLLRCWPPHAGAGYFVCNPSTGVLLPLPDTRVPRRMAGREHNPDTFYNHVRYGLGYGAVAGEYKAVRLFCLCDSDSDVAATSCEVLVLGASPDWRPAAGRPPPWSFFRNNAEAGVFLDGALHFLCDDASIITFDVGGETFGSLPPPPGLEFALLGLTVLDGRLCVHHVSPVLTGGNPYCVWMLSDYGAGRWELLCRIDGAAWPAEATRLPACSLTPLYMYRERSGGRKPRRILFGGTADGCRVLASAAAGLSAVPVGRTSEEVVFSSPSANAWSEILKSLPARDVARLSLVCRDMRAMIRTGRFARLHAASANVSTSRPRILFMNNSLFRGEFVALEALAGMSHPPPLTGVRSTAFCSNPCHGLNLVSCGSSHYVCNPITGSYQCILPRTASGVVVGAGHIGLGYDPVAEKHMLVRLAYGESRSECKVRYVGDYSWRAVGSPPQRQVDGAAPPAFANGRLY</sequence>
<dbReference type="InterPro" id="IPR013187">
    <property type="entry name" value="F-box-assoc_dom_typ3"/>
</dbReference>
<name>A0A8T0NEA9_PANVG</name>
<dbReference type="InterPro" id="IPR050796">
    <property type="entry name" value="SCF_F-box_component"/>
</dbReference>
<dbReference type="EMBL" id="CM029053">
    <property type="protein sequence ID" value="KAG2548361.1"/>
    <property type="molecule type" value="Genomic_DNA"/>
</dbReference>
<organism evidence="3 4">
    <name type="scientific">Panicum virgatum</name>
    <name type="common">Blackwell switchgrass</name>
    <dbReference type="NCBI Taxonomy" id="38727"/>
    <lineage>
        <taxon>Eukaryota</taxon>
        <taxon>Viridiplantae</taxon>
        <taxon>Streptophyta</taxon>
        <taxon>Embryophyta</taxon>
        <taxon>Tracheophyta</taxon>
        <taxon>Spermatophyta</taxon>
        <taxon>Magnoliopsida</taxon>
        <taxon>Liliopsida</taxon>
        <taxon>Poales</taxon>
        <taxon>Poaceae</taxon>
        <taxon>PACMAD clade</taxon>
        <taxon>Panicoideae</taxon>
        <taxon>Panicodae</taxon>
        <taxon>Paniceae</taxon>
        <taxon>Panicinae</taxon>
        <taxon>Panicum</taxon>
        <taxon>Panicum sect. Hiantes</taxon>
    </lineage>
</organism>
<dbReference type="AlphaFoldDB" id="A0A8T0NEA9"/>
<protein>
    <recommendedName>
        <fullName evidence="5">F-box domain-containing protein</fullName>
    </recommendedName>
</protein>
<accession>A0A8T0NEA9</accession>
<feature type="domain" description="F-box associated beta-propeller type 3" evidence="2">
    <location>
        <begin position="387"/>
        <end position="493"/>
    </location>
</feature>